<comment type="caution">
    <text evidence="1">The sequence shown here is derived from an EMBL/GenBank/DDBJ whole genome shotgun (WGS) entry which is preliminary data.</text>
</comment>
<dbReference type="PANTHER" id="PTHR37804">
    <property type="entry name" value="CDAA REGULATORY PROTEIN CDAR"/>
    <property type="match status" value="1"/>
</dbReference>
<sequence length="310" mass="34982">MKKAINIPKTFIGFLITSLLFWLLMNLSKTYTTEISVPVSYTNLGLDKVLLEKPQEKLALQVKGTGFKLINIGFSNHQINFDLKNLKKTSKNNYYLLSNSFSNQIQKQLKSGISLITSLQDTLKFKIGNLSTKKVPLSPDLNINYKKGYNIASPIKITPDSIALSGSTEALNEIHNVLTEKVNLVDLDANFSKKVNLILPNTNIKSKQKEAVITFKVEKFTEGKLTIPIIIKNSPKSEKINIFPKTVDITYKIGLKNFSKVNKKSFSVYCDYKQSLNNNLTYLVPILESKTDLVSSIRMTPNKIDFLIHK</sequence>
<evidence type="ECO:0000313" key="2">
    <source>
        <dbReference type="Proteomes" id="UP001497602"/>
    </source>
</evidence>
<dbReference type="EMBL" id="CAXJRC010000033">
    <property type="protein sequence ID" value="CAL2107403.1"/>
    <property type="molecule type" value="Genomic_DNA"/>
</dbReference>
<dbReference type="Gene3D" id="2.170.120.40">
    <property type="entry name" value="YbbR-like domain"/>
    <property type="match status" value="1"/>
</dbReference>
<accession>A0ABP1FAL2</accession>
<dbReference type="Pfam" id="PF07949">
    <property type="entry name" value="YbbR"/>
    <property type="match status" value="1"/>
</dbReference>
<evidence type="ECO:0000313" key="1">
    <source>
        <dbReference type="EMBL" id="CAL2107403.1"/>
    </source>
</evidence>
<dbReference type="InterPro" id="IPR012505">
    <property type="entry name" value="YbbR"/>
</dbReference>
<dbReference type="InterPro" id="IPR053154">
    <property type="entry name" value="c-di-AMP_regulator"/>
</dbReference>
<organism evidence="1 2">
    <name type="scientific">Tenacibaculum vairaonense</name>
    <dbReference type="NCBI Taxonomy" id="3137860"/>
    <lineage>
        <taxon>Bacteria</taxon>
        <taxon>Pseudomonadati</taxon>
        <taxon>Bacteroidota</taxon>
        <taxon>Flavobacteriia</taxon>
        <taxon>Flavobacteriales</taxon>
        <taxon>Flavobacteriaceae</taxon>
        <taxon>Tenacibaculum</taxon>
    </lineage>
</organism>
<dbReference type="Proteomes" id="UP001497602">
    <property type="component" value="Unassembled WGS sequence"/>
</dbReference>
<name>A0ABP1FAL2_9FLAO</name>
<reference evidence="1 2" key="1">
    <citation type="submission" date="2024-05" db="EMBL/GenBank/DDBJ databases">
        <authorList>
            <person name="Duchaud E."/>
        </authorList>
    </citation>
    <scope>NUCLEOTIDE SEQUENCE [LARGE SCALE GENOMIC DNA]</scope>
    <source>
        <strain evidence="1">Ena-SAMPLE-TAB-13-05-2024-13:56:06:370-140305</strain>
    </source>
</reference>
<dbReference type="Gene3D" id="2.170.120.30">
    <property type="match status" value="1"/>
</dbReference>
<proteinExistence type="predicted"/>
<gene>
    <name evidence="1" type="ORF">T190115A13A_30249</name>
</gene>
<dbReference type="RefSeq" id="WP_348739020.1">
    <property type="nucleotide sequence ID" value="NZ_CAXJRC010000033.1"/>
</dbReference>
<keyword evidence="2" id="KW-1185">Reference proteome</keyword>
<protein>
    <recommendedName>
        <fullName evidence="3">YbbR-like protein</fullName>
    </recommendedName>
</protein>
<dbReference type="PANTHER" id="PTHR37804:SF1">
    <property type="entry name" value="CDAA REGULATORY PROTEIN CDAR"/>
    <property type="match status" value="1"/>
</dbReference>
<evidence type="ECO:0008006" key="3">
    <source>
        <dbReference type="Google" id="ProtNLM"/>
    </source>
</evidence>